<dbReference type="PANTHER" id="PTHR43072">
    <property type="entry name" value="N-ACETYLTRANSFERASE"/>
    <property type="match status" value="1"/>
</dbReference>
<dbReference type="Gene3D" id="3.40.630.30">
    <property type="match status" value="1"/>
</dbReference>
<evidence type="ECO:0000313" key="5">
    <source>
        <dbReference type="Proteomes" id="UP000070063"/>
    </source>
</evidence>
<reference evidence="2 5" key="1">
    <citation type="submission" date="2016-01" db="EMBL/GenBank/DDBJ databases">
        <authorList>
            <person name="Mitreva M."/>
            <person name="Pepin K.H."/>
            <person name="Mihindukulasuriya K.A."/>
            <person name="Fulton R."/>
            <person name="Fronick C."/>
            <person name="O'Laughlin M."/>
            <person name="Miner T."/>
            <person name="Herter B."/>
            <person name="Rosa B.A."/>
            <person name="Cordes M."/>
            <person name="Tomlinson C."/>
            <person name="Wollam A."/>
            <person name="Palsikar V.B."/>
            <person name="Mardis E.R."/>
            <person name="Wilson R.K."/>
        </authorList>
    </citation>
    <scope>NUCLEOTIDE SEQUENCE [LARGE SCALE GENOMIC DNA]</scope>
    <source>
        <strain evidence="2 5">MJR7738</strain>
    </source>
</reference>
<dbReference type="Proteomes" id="UP000070063">
    <property type="component" value="Unassembled WGS sequence"/>
</dbReference>
<evidence type="ECO:0000259" key="1">
    <source>
        <dbReference type="PROSITE" id="PS51186"/>
    </source>
</evidence>
<keyword evidence="7" id="KW-1185">Reference proteome</keyword>
<dbReference type="Pfam" id="PF00583">
    <property type="entry name" value="Acetyltransf_1"/>
    <property type="match status" value="1"/>
</dbReference>
<dbReference type="InterPro" id="IPR000182">
    <property type="entry name" value="GNAT_dom"/>
</dbReference>
<protein>
    <submittedName>
        <fullName evidence="2">Acetyltransferase, GNAT family</fullName>
    </submittedName>
    <submittedName>
        <fullName evidence="4">GNAT family N-acetyltransferase</fullName>
    </submittedName>
</protein>
<dbReference type="CDD" id="cd04301">
    <property type="entry name" value="NAT_SF"/>
    <property type="match status" value="1"/>
</dbReference>
<sequence length="159" mass="18328">MYRVRKATEQDAVAIRDVATKAWYNTYLAIYAASTVNELLAASYNEQHLAKRLKEQLFLVAEEEGIIVGFANFIYGKELFLSAHYVHPEAQHKGYGTSLLNKGIETFKGQYDTVYLEVDNKNAKGIEYYQNHGFEIVRSYQPEMYGEHMDLALMKKEIK</sequence>
<evidence type="ECO:0000313" key="7">
    <source>
        <dbReference type="Proteomes" id="UP000325462"/>
    </source>
</evidence>
<dbReference type="PROSITE" id="PS51186">
    <property type="entry name" value="GNAT"/>
    <property type="match status" value="1"/>
</dbReference>
<dbReference type="eggNOG" id="COG0456">
    <property type="taxonomic scope" value="Bacteria"/>
</dbReference>
<dbReference type="SUPFAM" id="SSF55729">
    <property type="entry name" value="Acyl-CoA N-acyltransferases (Nat)"/>
    <property type="match status" value="1"/>
</dbReference>
<gene>
    <name evidence="4" type="ORF">EQ812_08675</name>
    <name evidence="3" type="ORF">FO454_12305</name>
    <name evidence="2" type="ORF">HMPREF3225_02236</name>
</gene>
<dbReference type="EMBL" id="SCHB01000005">
    <property type="protein sequence ID" value="TBW71871.1"/>
    <property type="molecule type" value="Genomic_DNA"/>
</dbReference>
<dbReference type="STRING" id="28035.B6N84_11035"/>
<dbReference type="Proteomes" id="UP000293637">
    <property type="component" value="Unassembled WGS sequence"/>
</dbReference>
<proteinExistence type="predicted"/>
<evidence type="ECO:0000313" key="4">
    <source>
        <dbReference type="EMBL" id="TBW71871.1"/>
    </source>
</evidence>
<keyword evidence="4" id="KW-0808">Transferase</keyword>
<evidence type="ECO:0000313" key="6">
    <source>
        <dbReference type="Proteomes" id="UP000293637"/>
    </source>
</evidence>
<dbReference type="GeneID" id="58090488"/>
<evidence type="ECO:0000313" key="3">
    <source>
        <dbReference type="EMBL" id="QEX39649.1"/>
    </source>
</evidence>
<dbReference type="EMBL" id="CP041722">
    <property type="protein sequence ID" value="QEX39649.1"/>
    <property type="molecule type" value="Genomic_DNA"/>
</dbReference>
<feature type="domain" description="N-acetyltransferase" evidence="1">
    <location>
        <begin position="2"/>
        <end position="159"/>
    </location>
</feature>
<dbReference type="GO" id="GO:0016747">
    <property type="term" value="F:acyltransferase activity, transferring groups other than amino-acyl groups"/>
    <property type="evidence" value="ECO:0007669"/>
    <property type="project" value="InterPro"/>
</dbReference>
<reference evidence="3 7" key="3">
    <citation type="submission" date="2019-07" db="EMBL/GenBank/DDBJ databases">
        <title>Comparative genome analysis of staphylococcus lugdunensis shows clonal complex-dependent diversity of the putative virulence factor, ess/type vii locus.</title>
        <authorList>
            <person name="Lebeurre J."/>
            <person name="Dahyot S."/>
            <person name="Diene S."/>
            <person name="Paulay A."/>
            <person name="Aubourg M."/>
            <person name="Argemi X."/>
            <person name="Giard J.-C."/>
            <person name="Tournier I."/>
            <person name="Francois P."/>
            <person name="Pestel-Caron M."/>
        </authorList>
    </citation>
    <scope>NUCLEOTIDE SEQUENCE [LARGE SCALE GENOMIC DNA]</scope>
    <source>
        <strain evidence="3 7">SL13</strain>
    </source>
</reference>
<name>A0A133Q0S7_STALU</name>
<accession>A0A133Q0S7</accession>
<dbReference type="AlphaFoldDB" id="A0A133Q0S7"/>
<dbReference type="Proteomes" id="UP000325462">
    <property type="component" value="Chromosome"/>
</dbReference>
<evidence type="ECO:0000313" key="2">
    <source>
        <dbReference type="EMBL" id="KXA36475.1"/>
    </source>
</evidence>
<dbReference type="EMBL" id="LRQI01000091">
    <property type="protein sequence ID" value="KXA36475.1"/>
    <property type="molecule type" value="Genomic_DNA"/>
</dbReference>
<organism evidence="4 6">
    <name type="scientific">Staphylococcus lugdunensis</name>
    <dbReference type="NCBI Taxonomy" id="28035"/>
    <lineage>
        <taxon>Bacteria</taxon>
        <taxon>Bacillati</taxon>
        <taxon>Bacillota</taxon>
        <taxon>Bacilli</taxon>
        <taxon>Bacillales</taxon>
        <taxon>Staphylococcaceae</taxon>
        <taxon>Staphylococcus</taxon>
    </lineage>
</organism>
<dbReference type="RefSeq" id="WP_002459873.1">
    <property type="nucleotide sequence ID" value="NZ_AP021848.1"/>
</dbReference>
<dbReference type="OMA" id="TKTVMLH"/>
<reference evidence="4 6" key="2">
    <citation type="journal article" date="2019" name="Sci. Transl. Med.">
        <title>Quorum sensing between bacterial species on the skin protects against epidermal injury in atopic dermatitis.</title>
        <authorList>
            <person name="Williams M.R."/>
        </authorList>
    </citation>
    <scope>NUCLEOTIDE SEQUENCE [LARGE SCALE GENOMIC DNA]</scope>
    <source>
        <strain evidence="4 6">E7</strain>
    </source>
</reference>
<dbReference type="InterPro" id="IPR016181">
    <property type="entry name" value="Acyl_CoA_acyltransferase"/>
</dbReference>